<gene>
    <name evidence="2" type="ORF">DARMORV10_A06P23780.1</name>
    <name evidence="3" type="ORF">DARMORV10_A06P26050.1</name>
</gene>
<organism evidence="3">
    <name type="scientific">Brassica napus</name>
    <name type="common">Rape</name>
    <dbReference type="NCBI Taxonomy" id="3708"/>
    <lineage>
        <taxon>Eukaryota</taxon>
        <taxon>Viridiplantae</taxon>
        <taxon>Streptophyta</taxon>
        <taxon>Embryophyta</taxon>
        <taxon>Tracheophyta</taxon>
        <taxon>Spermatophyta</taxon>
        <taxon>Magnoliopsida</taxon>
        <taxon>eudicotyledons</taxon>
        <taxon>Gunneridae</taxon>
        <taxon>Pentapetalae</taxon>
        <taxon>rosids</taxon>
        <taxon>malvids</taxon>
        <taxon>Brassicales</taxon>
        <taxon>Brassicaceae</taxon>
        <taxon>Brassiceae</taxon>
        <taxon>Brassica</taxon>
    </lineage>
</organism>
<feature type="region of interest" description="Disordered" evidence="1">
    <location>
        <begin position="232"/>
        <end position="313"/>
    </location>
</feature>
<feature type="compositionally biased region" description="Acidic residues" evidence="1">
    <location>
        <begin position="245"/>
        <end position="306"/>
    </location>
</feature>
<name>A0A816SKU5_BRANA</name>
<feature type="compositionally biased region" description="Basic and acidic residues" evidence="1">
    <location>
        <begin position="364"/>
        <end position="376"/>
    </location>
</feature>
<reference evidence="3" key="1">
    <citation type="submission" date="2021-01" db="EMBL/GenBank/DDBJ databases">
        <authorList>
            <consortium name="Genoscope - CEA"/>
            <person name="William W."/>
        </authorList>
    </citation>
    <scope>NUCLEOTIDE SEQUENCE</scope>
</reference>
<feature type="compositionally biased region" description="Basic and acidic residues" evidence="1">
    <location>
        <begin position="130"/>
        <end position="147"/>
    </location>
</feature>
<feature type="compositionally biased region" description="Acidic residues" evidence="1">
    <location>
        <begin position="111"/>
        <end position="122"/>
    </location>
</feature>
<evidence type="ECO:0000256" key="1">
    <source>
        <dbReference type="SAM" id="MobiDB-lite"/>
    </source>
</evidence>
<feature type="compositionally biased region" description="Basic and acidic residues" evidence="1">
    <location>
        <begin position="68"/>
        <end position="110"/>
    </location>
</feature>
<protein>
    <submittedName>
        <fullName evidence="3">(rape) hypothetical protein</fullName>
    </submittedName>
</protein>
<evidence type="ECO:0000313" key="2">
    <source>
        <dbReference type="EMBL" id="CAF2086237.1"/>
    </source>
</evidence>
<dbReference type="EMBL" id="HG994360">
    <property type="protein sequence ID" value="CAF2086759.1"/>
    <property type="molecule type" value="Genomic_DNA"/>
</dbReference>
<feature type="region of interest" description="Disordered" evidence="1">
    <location>
        <begin position="350"/>
        <end position="402"/>
    </location>
</feature>
<dbReference type="EMBL" id="HG994360">
    <property type="protein sequence ID" value="CAF2086237.1"/>
    <property type="molecule type" value="Genomic_DNA"/>
</dbReference>
<dbReference type="Proteomes" id="UP001295469">
    <property type="component" value="Chromosome A06"/>
</dbReference>
<evidence type="ECO:0000313" key="3">
    <source>
        <dbReference type="EMBL" id="CAF2086759.1"/>
    </source>
</evidence>
<sequence>MMNRDDTKAKEDGSSSVVGDEMAMGSFSGDEANPRIIDKSIAPGTDQSPRDANESEENASVKGEEEESSKKNEGEESREVDEGVKEKDGGDEGEKEKEVGDEGEKEKEVGDEIEPGNDEEADERAIISSRQHETESHTDSFRMDFESRTGQIVGPTNPIGGPSKNAQSGQAHADSVEATGATPGAEALKAMEGRLMNAVRNAVRDAMKGVKEKVTSLSTQLGLLEEEVKSLRLSVPGSDNPAVQDDGDGSENSESEEEDGDVGGDKESEEEDGDVGGDKESEEEDGGDNNEPDEEDGSDNDVEDAILDISKDVQREYGDFDMDDDDAEMYAHAVEAEKKLKTKAAESVKVDRGDNVRSPIQLRSRAEEEKTAEKRTRGAKKQKAAAEKKAAAAAKKKAAAEK</sequence>
<proteinExistence type="predicted"/>
<dbReference type="AlphaFoldDB" id="A0A816SKU5"/>
<feature type="compositionally biased region" description="Basic and acidic residues" evidence="1">
    <location>
        <begin position="1"/>
        <end position="13"/>
    </location>
</feature>
<feature type="region of interest" description="Disordered" evidence="1">
    <location>
        <begin position="1"/>
        <end position="187"/>
    </location>
</feature>
<accession>A0A816SKU5</accession>